<keyword evidence="2" id="KW-1185">Reference proteome</keyword>
<reference evidence="2" key="1">
    <citation type="submission" date="2016-10" db="EMBL/GenBank/DDBJ databases">
        <authorList>
            <person name="Varghese N."/>
            <person name="Submissions S."/>
        </authorList>
    </citation>
    <scope>NUCLEOTIDE SEQUENCE [LARGE SCALE GENOMIC DNA]</scope>
    <source>
        <strain evidence="2">CGMCC 1.2747</strain>
    </source>
</reference>
<dbReference type="AlphaFoldDB" id="A0A1G7X0W9"/>
<accession>A0A1G7X0W9</accession>
<dbReference type="STRING" id="178355.SAMN04488062_102121"/>
<dbReference type="RefSeq" id="WP_091254940.1">
    <property type="nucleotide sequence ID" value="NZ_FNDB01000002.1"/>
</dbReference>
<dbReference type="EMBL" id="FNDB01000002">
    <property type="protein sequence ID" value="SDG77825.1"/>
    <property type="molecule type" value="Genomic_DNA"/>
</dbReference>
<proteinExistence type="predicted"/>
<organism evidence="1 2">
    <name type="scientific">Flavobacterium omnivorum</name>
    <dbReference type="NCBI Taxonomy" id="178355"/>
    <lineage>
        <taxon>Bacteria</taxon>
        <taxon>Pseudomonadati</taxon>
        <taxon>Bacteroidota</taxon>
        <taxon>Flavobacteriia</taxon>
        <taxon>Flavobacteriales</taxon>
        <taxon>Flavobacteriaceae</taxon>
        <taxon>Flavobacterium</taxon>
    </lineage>
</organism>
<evidence type="ECO:0000313" key="1">
    <source>
        <dbReference type="EMBL" id="SDG77825.1"/>
    </source>
</evidence>
<evidence type="ECO:0000313" key="2">
    <source>
        <dbReference type="Proteomes" id="UP000199274"/>
    </source>
</evidence>
<protein>
    <submittedName>
        <fullName evidence="1">Uncharacterized protein</fullName>
    </submittedName>
</protein>
<name>A0A1G7X0W9_9FLAO</name>
<sequence length="59" mass="6822">MDSTLKIVKTSKFLLLYFRDFGGMSAVKNLLKRTLKTDFKGYTIQFINTEKIEKIDNAS</sequence>
<gene>
    <name evidence="1" type="ORF">SAMN04488062_102121</name>
</gene>
<dbReference type="Proteomes" id="UP000199274">
    <property type="component" value="Unassembled WGS sequence"/>
</dbReference>